<evidence type="ECO:0000259" key="2">
    <source>
        <dbReference type="Pfam" id="PF01926"/>
    </source>
</evidence>
<feature type="domain" description="G" evidence="2">
    <location>
        <begin position="12"/>
        <end position="157"/>
    </location>
</feature>
<organism evidence="3">
    <name type="scientific">Pseudomonas graminis</name>
    <dbReference type="NCBI Taxonomy" id="158627"/>
    <lineage>
        <taxon>Bacteria</taxon>
        <taxon>Pseudomonadati</taxon>
        <taxon>Pseudomonadota</taxon>
        <taxon>Gammaproteobacteria</taxon>
        <taxon>Pseudomonadales</taxon>
        <taxon>Pseudomonadaceae</taxon>
        <taxon>Pseudomonas</taxon>
    </lineage>
</organism>
<dbReference type="InterPro" id="IPR021871">
    <property type="entry name" value="DUF3482"/>
</dbReference>
<dbReference type="SUPFAM" id="SSF52540">
    <property type="entry name" value="P-loop containing nucleoside triphosphate hydrolases"/>
    <property type="match status" value="1"/>
</dbReference>
<accession>A0A7C2BFZ9</accession>
<dbReference type="PANTHER" id="PTHR42714">
    <property type="entry name" value="TRNA MODIFICATION GTPASE GTPBP3"/>
    <property type="match status" value="1"/>
</dbReference>
<proteinExistence type="predicted"/>
<dbReference type="GO" id="GO:0002098">
    <property type="term" value="P:tRNA wobble uridine modification"/>
    <property type="evidence" value="ECO:0007669"/>
    <property type="project" value="TreeGrafter"/>
</dbReference>
<dbReference type="GO" id="GO:0030488">
    <property type="term" value="P:tRNA methylation"/>
    <property type="evidence" value="ECO:0007669"/>
    <property type="project" value="TreeGrafter"/>
</dbReference>
<dbReference type="Pfam" id="PF01926">
    <property type="entry name" value="MMR_HSR1"/>
    <property type="match status" value="1"/>
</dbReference>
<dbReference type="PANTHER" id="PTHR42714:SF7">
    <property type="entry name" value="G DOMAIN-CONTAINING PROTEIN"/>
    <property type="match status" value="1"/>
</dbReference>
<evidence type="ECO:0000256" key="1">
    <source>
        <dbReference type="SAM" id="MobiDB-lite"/>
    </source>
</evidence>
<protein>
    <submittedName>
        <fullName evidence="3">DUF3482 domain-containing protein</fullName>
    </submittedName>
</protein>
<dbReference type="InterPro" id="IPR027417">
    <property type="entry name" value="P-loop_NTPase"/>
</dbReference>
<dbReference type="AlphaFoldDB" id="A0A7C2BFZ9"/>
<feature type="region of interest" description="Disordered" evidence="1">
    <location>
        <begin position="428"/>
        <end position="449"/>
    </location>
</feature>
<dbReference type="InterPro" id="IPR006073">
    <property type="entry name" value="GTP-bd"/>
</dbReference>
<gene>
    <name evidence="3" type="ORF">ENP23_13815</name>
</gene>
<dbReference type="Gene3D" id="3.40.50.300">
    <property type="entry name" value="P-loop containing nucleotide triphosphate hydrolases"/>
    <property type="match status" value="1"/>
</dbReference>
<evidence type="ECO:0000313" key="3">
    <source>
        <dbReference type="EMBL" id="HEF26837.1"/>
    </source>
</evidence>
<name>A0A7C2BFZ9_9PSED</name>
<dbReference type="GO" id="GO:0005829">
    <property type="term" value="C:cytosol"/>
    <property type="evidence" value="ECO:0007669"/>
    <property type="project" value="TreeGrafter"/>
</dbReference>
<dbReference type="GO" id="GO:0005525">
    <property type="term" value="F:GTP binding"/>
    <property type="evidence" value="ECO:0007669"/>
    <property type="project" value="InterPro"/>
</dbReference>
<dbReference type="Pfam" id="PF11981">
    <property type="entry name" value="DUF3482"/>
    <property type="match status" value="1"/>
</dbReference>
<sequence>MSDKDAIRPLKLAVVGHTNVGKTSLLRTLTRDVGFGEVSHRPSTTRHVEGARLSVDGEALLELYDTPGLEDAIALLDYLERLDRPGERLDGPARLGRFLEGSEARQRFEQEAKVLRQLLASDAGLYVIDAREPVLAKYRDELAVLASCGKPLLPVLNFVSSAQQREPDWREALARLGLHALVRFDSVAPPEDGERRLYESLALLLETSRGRLERLIADQQAQREARKQSAARLISELLLDCAACRRSVATDSGQVQAAIDDLRKAVRQREQRCVESLLKLYAFRREDASASDLPLMDGRWGDDLFNPETLKLLGVRVGGGIAAGAAAGAGVDLLVGGITLGAAALVGAIAGGALQTARSYGGRLMDKFKGQRKLTVDDAVLRLLALRQRQLLQALEVRGHAAMESIKLTEPLDKTWREGKLPEALHKARAHPQWSSLNPGAKLNQSERQEQVEDLAKTVLV</sequence>
<comment type="caution">
    <text evidence="3">The sequence shown here is derived from an EMBL/GenBank/DDBJ whole genome shotgun (WGS) entry which is preliminary data.</text>
</comment>
<dbReference type="EMBL" id="DSIN01000023">
    <property type="protein sequence ID" value="HEF26837.1"/>
    <property type="molecule type" value="Genomic_DNA"/>
</dbReference>
<feature type="compositionally biased region" description="Polar residues" evidence="1">
    <location>
        <begin position="433"/>
        <end position="444"/>
    </location>
</feature>
<reference evidence="3" key="1">
    <citation type="journal article" date="2020" name="mSystems">
        <title>Genome- and Community-Level Interaction Insights into Carbon Utilization and Element Cycling Functions of Hydrothermarchaeota in Hydrothermal Sediment.</title>
        <authorList>
            <person name="Zhou Z."/>
            <person name="Liu Y."/>
            <person name="Xu W."/>
            <person name="Pan J."/>
            <person name="Luo Z.H."/>
            <person name="Li M."/>
        </authorList>
    </citation>
    <scope>NUCLEOTIDE SEQUENCE [LARGE SCALE GENOMIC DNA]</scope>
    <source>
        <strain evidence="3">SpSt-200</strain>
    </source>
</reference>